<evidence type="ECO:0000256" key="3">
    <source>
        <dbReference type="ARBA" id="ARBA00023015"/>
    </source>
</evidence>
<dbReference type="InterPro" id="IPR026541">
    <property type="entry name" value="MRG_dom"/>
</dbReference>
<gene>
    <name evidence="8" type="ORF">F511_01349</name>
</gene>
<keyword evidence="2" id="KW-0156">Chromatin regulator</keyword>
<feature type="domain" description="MSL3 chromodomain-like" evidence="7">
    <location>
        <begin position="39"/>
        <end position="105"/>
    </location>
</feature>
<dbReference type="AlphaFoldDB" id="A0A2Z7DBX3"/>
<feature type="domain" description="MRG" evidence="6">
    <location>
        <begin position="131"/>
        <end position="301"/>
    </location>
</feature>
<dbReference type="GO" id="GO:0006325">
    <property type="term" value="P:chromatin organization"/>
    <property type="evidence" value="ECO:0007669"/>
    <property type="project" value="UniProtKB-KW"/>
</dbReference>
<organism evidence="8 9">
    <name type="scientific">Dorcoceras hygrometricum</name>
    <dbReference type="NCBI Taxonomy" id="472368"/>
    <lineage>
        <taxon>Eukaryota</taxon>
        <taxon>Viridiplantae</taxon>
        <taxon>Streptophyta</taxon>
        <taxon>Embryophyta</taxon>
        <taxon>Tracheophyta</taxon>
        <taxon>Spermatophyta</taxon>
        <taxon>Magnoliopsida</taxon>
        <taxon>eudicotyledons</taxon>
        <taxon>Gunneridae</taxon>
        <taxon>Pentapetalae</taxon>
        <taxon>asterids</taxon>
        <taxon>lamiids</taxon>
        <taxon>Lamiales</taxon>
        <taxon>Gesneriaceae</taxon>
        <taxon>Didymocarpoideae</taxon>
        <taxon>Trichosporeae</taxon>
        <taxon>Loxocarpinae</taxon>
        <taxon>Dorcoceras</taxon>
    </lineage>
</organism>
<evidence type="ECO:0000313" key="8">
    <source>
        <dbReference type="EMBL" id="KZV54551.1"/>
    </source>
</evidence>
<protein>
    <submittedName>
        <fullName evidence="8">Mortality factor 4-like protein 1</fullName>
    </submittedName>
</protein>
<dbReference type="GO" id="GO:0005634">
    <property type="term" value="C:nucleus"/>
    <property type="evidence" value="ECO:0007669"/>
    <property type="project" value="UniProtKB-SubCell"/>
</dbReference>
<dbReference type="Gene3D" id="2.30.30.140">
    <property type="match status" value="1"/>
</dbReference>
<dbReference type="Pfam" id="PF05712">
    <property type="entry name" value="MRG"/>
    <property type="match status" value="1"/>
</dbReference>
<dbReference type="PANTHER" id="PTHR10880">
    <property type="entry name" value="MORTALITY FACTOR 4-LIKE PROTEIN"/>
    <property type="match status" value="1"/>
</dbReference>
<evidence type="ECO:0000256" key="4">
    <source>
        <dbReference type="ARBA" id="ARBA00023163"/>
    </source>
</evidence>
<evidence type="ECO:0000259" key="6">
    <source>
        <dbReference type="Pfam" id="PF05712"/>
    </source>
</evidence>
<keyword evidence="3" id="KW-0805">Transcription regulation</keyword>
<dbReference type="EMBL" id="KQ989519">
    <property type="protein sequence ID" value="KZV54551.1"/>
    <property type="molecule type" value="Genomic_DNA"/>
</dbReference>
<dbReference type="SUPFAM" id="SSF54160">
    <property type="entry name" value="Chromo domain-like"/>
    <property type="match status" value="1"/>
</dbReference>
<keyword evidence="9" id="KW-1185">Reference proteome</keyword>
<dbReference type="Pfam" id="PF22732">
    <property type="entry name" value="MSL3_chromo-like"/>
    <property type="match status" value="1"/>
</dbReference>
<dbReference type="PIRSF" id="PIRSF038133">
    <property type="entry name" value="HAT_Nua4_EAF3/MRG15"/>
    <property type="match status" value="1"/>
</dbReference>
<evidence type="ECO:0000256" key="2">
    <source>
        <dbReference type="ARBA" id="ARBA00022853"/>
    </source>
</evidence>
<proteinExistence type="predicted"/>
<evidence type="ECO:0000259" key="7">
    <source>
        <dbReference type="Pfam" id="PF22732"/>
    </source>
</evidence>
<dbReference type="GO" id="GO:0006355">
    <property type="term" value="P:regulation of DNA-templated transcription"/>
    <property type="evidence" value="ECO:0007669"/>
    <property type="project" value="InterPro"/>
</dbReference>
<dbReference type="InterPro" id="IPR053820">
    <property type="entry name" value="MSL3_chromo-like"/>
</dbReference>
<comment type="subcellular location">
    <subcellularLocation>
        <location evidence="1">Nucleus</location>
    </subcellularLocation>
</comment>
<dbReference type="Gene3D" id="1.10.274.30">
    <property type="entry name" value="MRG domain"/>
    <property type="match status" value="1"/>
</dbReference>
<accession>A0A2Z7DBX3</accession>
<keyword evidence="4" id="KW-0804">Transcription</keyword>
<name>A0A2Z7DBX3_9LAMI</name>
<dbReference type="PROSITE" id="PS51640">
    <property type="entry name" value="MRG"/>
    <property type="match status" value="1"/>
</dbReference>
<dbReference type="InterPro" id="IPR016197">
    <property type="entry name" value="Chromo-like_dom_sf"/>
</dbReference>
<reference evidence="8 9" key="1">
    <citation type="journal article" date="2015" name="Proc. Natl. Acad. Sci. U.S.A.">
        <title>The resurrection genome of Boea hygrometrica: A blueprint for survival of dehydration.</title>
        <authorList>
            <person name="Xiao L."/>
            <person name="Yang G."/>
            <person name="Zhang L."/>
            <person name="Yang X."/>
            <person name="Zhao S."/>
            <person name="Ji Z."/>
            <person name="Zhou Q."/>
            <person name="Hu M."/>
            <person name="Wang Y."/>
            <person name="Chen M."/>
            <person name="Xu Y."/>
            <person name="Jin H."/>
            <person name="Xiao X."/>
            <person name="Hu G."/>
            <person name="Bao F."/>
            <person name="Hu Y."/>
            <person name="Wan P."/>
            <person name="Li L."/>
            <person name="Deng X."/>
            <person name="Kuang T."/>
            <person name="Xiang C."/>
            <person name="Zhu J.K."/>
            <person name="Oliver M.J."/>
            <person name="He Y."/>
        </authorList>
    </citation>
    <scope>NUCLEOTIDE SEQUENCE [LARGE SCALE GENOMIC DNA]</scope>
    <source>
        <strain evidence="9">cv. XS01</strain>
    </source>
</reference>
<dbReference type="InterPro" id="IPR038217">
    <property type="entry name" value="MRG_C_sf"/>
</dbReference>
<evidence type="ECO:0000256" key="5">
    <source>
        <dbReference type="ARBA" id="ARBA00023242"/>
    </source>
</evidence>
<dbReference type="InterPro" id="IPR008676">
    <property type="entry name" value="MRG"/>
</dbReference>
<dbReference type="Proteomes" id="UP000250235">
    <property type="component" value="Unassembled WGS sequence"/>
</dbReference>
<keyword evidence="5" id="KW-0539">Nucleus</keyword>
<evidence type="ECO:0000256" key="1">
    <source>
        <dbReference type="ARBA" id="ARBA00004123"/>
    </source>
</evidence>
<dbReference type="CDD" id="cd18983">
    <property type="entry name" value="CBD_MSL3_like"/>
    <property type="match status" value="1"/>
</dbReference>
<sequence length="309" mass="35334">MTSSDPDSGTVPTLSSGAAAVVVATKNPTKAVAADSSPFLVGEKVLGFHGSCLYDAKILQVEMHKDGWRHFVHYLGWNKKWDEWLGIDRLLKPTDENVQRQKELKQKLALEKNPKLGNPLRDSSTGVRVKKRKHESIYEDDRVVPLEKVVNIQIPLLLKKQLVDANECITQLNQLVKLPRSPSVHEILNKYYDCQVKKDHKTADTIAEVVKGLCHYFDKALPTVLLYKNERQQYKEVIVDNIPPSSVYGAEHLLRLFVKLPEMLTDLHIQMDTLTQLRQISQDLLRFLQMNRTTFFLSSYQTSVEDEDN</sequence>
<dbReference type="GO" id="GO:0000123">
    <property type="term" value="C:histone acetyltransferase complex"/>
    <property type="evidence" value="ECO:0007669"/>
    <property type="project" value="TreeGrafter"/>
</dbReference>
<dbReference type="PANTHER" id="PTHR10880:SF44">
    <property type="entry name" value="PROTEIN MRG2"/>
    <property type="match status" value="1"/>
</dbReference>
<dbReference type="OrthoDB" id="124855at2759"/>
<evidence type="ECO:0000313" key="9">
    <source>
        <dbReference type="Proteomes" id="UP000250235"/>
    </source>
</evidence>